<organism evidence="6 7">
    <name type="scientific">Ceratopteris richardii</name>
    <name type="common">Triangle waterfern</name>
    <dbReference type="NCBI Taxonomy" id="49495"/>
    <lineage>
        <taxon>Eukaryota</taxon>
        <taxon>Viridiplantae</taxon>
        <taxon>Streptophyta</taxon>
        <taxon>Embryophyta</taxon>
        <taxon>Tracheophyta</taxon>
        <taxon>Polypodiopsida</taxon>
        <taxon>Polypodiidae</taxon>
        <taxon>Polypodiales</taxon>
        <taxon>Pteridineae</taxon>
        <taxon>Pteridaceae</taxon>
        <taxon>Parkerioideae</taxon>
        <taxon>Ceratopteris</taxon>
    </lineage>
</organism>
<dbReference type="PIRSF" id="PIRSF006278">
    <property type="entry name" value="ACCD_DCysDesulf"/>
    <property type="match status" value="1"/>
</dbReference>
<feature type="modified residue" description="N6-(pyridoxal phosphate)lysine" evidence="5">
    <location>
        <position position="88"/>
    </location>
</feature>
<comment type="cofactor">
    <cofactor evidence="1">
        <name>pyridoxal 5'-phosphate</name>
        <dbReference type="ChEBI" id="CHEBI:597326"/>
    </cofactor>
</comment>
<evidence type="ECO:0000256" key="2">
    <source>
        <dbReference type="ARBA" id="ARBA00008639"/>
    </source>
</evidence>
<evidence type="ECO:0000313" key="7">
    <source>
        <dbReference type="Proteomes" id="UP000825935"/>
    </source>
</evidence>
<comment type="similarity">
    <text evidence="2">Belongs to the ACC deaminase/D-cysteine desulfhydrase family.</text>
</comment>
<gene>
    <name evidence="6" type="ORF">KP509_11G008000</name>
</gene>
<evidence type="ECO:0000256" key="5">
    <source>
        <dbReference type="PIRSR" id="PIRSR006278-2"/>
    </source>
</evidence>
<evidence type="ECO:0000256" key="1">
    <source>
        <dbReference type="ARBA" id="ARBA00001933"/>
    </source>
</evidence>
<evidence type="ECO:0000313" key="6">
    <source>
        <dbReference type="EMBL" id="KAH7424423.1"/>
    </source>
</evidence>
<dbReference type="OMA" id="WEVYAVM"/>
<evidence type="ECO:0000256" key="4">
    <source>
        <dbReference type="PIRSR" id="PIRSR006278-1"/>
    </source>
</evidence>
<dbReference type="PANTHER" id="PTHR43780:SF7">
    <property type="entry name" value="D-CYSTEINE DESULFHYDRASE 2, MITOCHONDRIAL"/>
    <property type="match status" value="1"/>
</dbReference>
<comment type="caution">
    <text evidence="6">The sequence shown here is derived from an EMBL/GenBank/DDBJ whole genome shotgun (WGS) entry which is preliminary data.</text>
</comment>
<dbReference type="Proteomes" id="UP000825935">
    <property type="component" value="Chromosome 11"/>
</dbReference>
<accession>A0A8T2TRM2</accession>
<reference evidence="6" key="1">
    <citation type="submission" date="2021-08" db="EMBL/GenBank/DDBJ databases">
        <title>WGS assembly of Ceratopteris richardii.</title>
        <authorList>
            <person name="Marchant D.B."/>
            <person name="Chen G."/>
            <person name="Jenkins J."/>
            <person name="Shu S."/>
            <person name="Leebens-Mack J."/>
            <person name="Grimwood J."/>
            <person name="Schmutz J."/>
            <person name="Soltis P."/>
            <person name="Soltis D."/>
            <person name="Chen Z.-H."/>
        </authorList>
    </citation>
    <scope>NUCLEOTIDE SEQUENCE</scope>
    <source>
        <strain evidence="6">Whitten #5841</strain>
        <tissue evidence="6">Leaf</tissue>
    </source>
</reference>
<dbReference type="GO" id="GO:0019148">
    <property type="term" value="F:D-cysteine desulfhydrase activity"/>
    <property type="evidence" value="ECO:0007669"/>
    <property type="project" value="TreeGrafter"/>
</dbReference>
<dbReference type="AlphaFoldDB" id="A0A8T2TRM2"/>
<dbReference type="InterPro" id="IPR027278">
    <property type="entry name" value="ACCD_DCysDesulf"/>
</dbReference>
<keyword evidence="7" id="KW-1185">Reference proteome</keyword>
<proteinExistence type="inferred from homology"/>
<evidence type="ECO:0000256" key="3">
    <source>
        <dbReference type="ARBA" id="ARBA00022898"/>
    </source>
</evidence>
<keyword evidence="3 5" id="KW-0663">Pyridoxal phosphate</keyword>
<dbReference type="OrthoDB" id="10266364at2759"/>
<dbReference type="SUPFAM" id="SSF53686">
    <property type="entry name" value="Tryptophan synthase beta subunit-like PLP-dependent enzymes"/>
    <property type="match status" value="1"/>
</dbReference>
<protein>
    <recommendedName>
        <fullName evidence="8">Tryptophan synthase beta chain-like PALP domain-containing protein</fullName>
    </recommendedName>
</protein>
<dbReference type="Gene3D" id="3.40.50.1100">
    <property type="match status" value="2"/>
</dbReference>
<dbReference type="EMBL" id="CM035416">
    <property type="protein sequence ID" value="KAH7424423.1"/>
    <property type="molecule type" value="Genomic_DNA"/>
</dbReference>
<dbReference type="PANTHER" id="PTHR43780">
    <property type="entry name" value="1-AMINOCYCLOPROPANE-1-CARBOXYLATE DEAMINASE-RELATED"/>
    <property type="match status" value="1"/>
</dbReference>
<feature type="active site" description="Nucleophile" evidence="4">
    <location>
        <position position="115"/>
    </location>
</feature>
<name>A0A8T2TRM2_CERRI</name>
<sequence length="403" mass="44500">MDKYATGWTNAVCKDSSFISKLLKRKWLLQRPEPTTQPILITERPSSCHDLQGLQFSCPEETPLNVDSRRVFHVIRDDLLHPLMGGNKLRKLDALLPLLQSSSVTDVITCGGCQSAHTAALAVACAESGLHAHLLLRGERLSVPTGYNLISGIFGKVIHVSRSEYADRDSMLMKYAQAVAGEGVIAQMKDIHVCCDTSFRQSQSISLGNLPKKVAIVKEGASDAIALLGLIRLVGYLSQPNYFGRDGKLQLVIDSGTGTTAIGVALGILILRLPWKVLGVMLLERPEEFKKLEKKLLDDFNTMWHQDADCAIKEDGLEDCLEWVCRPRPRKFGNVLEGEIQSCRKIARETGILLDPVYTLAAWEVSSNMVTAGHEEVVMLHTGGTMGLFGLAQRYLFLSWNQV</sequence>
<dbReference type="InterPro" id="IPR036052">
    <property type="entry name" value="TrpB-like_PALP_sf"/>
</dbReference>
<evidence type="ECO:0008006" key="8">
    <source>
        <dbReference type="Google" id="ProtNLM"/>
    </source>
</evidence>